<feature type="domain" description="CNH" evidence="5">
    <location>
        <begin position="617"/>
        <end position="934"/>
    </location>
</feature>
<evidence type="ECO:0000313" key="6">
    <source>
        <dbReference type="EMBL" id="KAJ4477174.1"/>
    </source>
</evidence>
<evidence type="ECO:0000256" key="2">
    <source>
        <dbReference type="SAM" id="MobiDB-lite"/>
    </source>
</evidence>
<dbReference type="InterPro" id="IPR011993">
    <property type="entry name" value="PH-like_dom_sf"/>
</dbReference>
<dbReference type="GO" id="GO:0005085">
    <property type="term" value="F:guanyl-nucleotide exchange factor activity"/>
    <property type="evidence" value="ECO:0007669"/>
    <property type="project" value="UniProtKB-KW"/>
</dbReference>
<feature type="domain" description="DH" evidence="4">
    <location>
        <begin position="218"/>
        <end position="413"/>
    </location>
</feature>
<feature type="compositionally biased region" description="Low complexity" evidence="2">
    <location>
        <begin position="140"/>
        <end position="151"/>
    </location>
</feature>
<dbReference type="SUPFAM" id="SSF48065">
    <property type="entry name" value="DBL homology domain (DH-domain)"/>
    <property type="match status" value="1"/>
</dbReference>
<dbReference type="CDD" id="cd00160">
    <property type="entry name" value="RhoGEF"/>
    <property type="match status" value="1"/>
</dbReference>
<dbReference type="GO" id="GO:0035556">
    <property type="term" value="P:intracellular signal transduction"/>
    <property type="evidence" value="ECO:0007669"/>
    <property type="project" value="InterPro"/>
</dbReference>
<feature type="domain" description="PH" evidence="3">
    <location>
        <begin position="448"/>
        <end position="583"/>
    </location>
</feature>
<dbReference type="EMBL" id="JAOTPV010000010">
    <property type="protein sequence ID" value="KAJ4477174.1"/>
    <property type="molecule type" value="Genomic_DNA"/>
</dbReference>
<evidence type="ECO:0000259" key="4">
    <source>
        <dbReference type="PROSITE" id="PS50010"/>
    </source>
</evidence>
<dbReference type="InterPro" id="IPR000219">
    <property type="entry name" value="DH_dom"/>
</dbReference>
<evidence type="ECO:0000259" key="5">
    <source>
        <dbReference type="PROSITE" id="PS50219"/>
    </source>
</evidence>
<dbReference type="Pfam" id="PF00780">
    <property type="entry name" value="CNH"/>
    <property type="match status" value="1"/>
</dbReference>
<dbReference type="PROSITE" id="PS50003">
    <property type="entry name" value="PH_DOMAIN"/>
    <property type="match status" value="1"/>
</dbReference>
<dbReference type="SMART" id="SM00325">
    <property type="entry name" value="RhoGEF"/>
    <property type="match status" value="1"/>
</dbReference>
<dbReference type="InterPro" id="IPR001180">
    <property type="entry name" value="CNH_dom"/>
</dbReference>
<organism evidence="6 7">
    <name type="scientific">Lentinula aciculospora</name>
    <dbReference type="NCBI Taxonomy" id="153920"/>
    <lineage>
        <taxon>Eukaryota</taxon>
        <taxon>Fungi</taxon>
        <taxon>Dikarya</taxon>
        <taxon>Basidiomycota</taxon>
        <taxon>Agaricomycotina</taxon>
        <taxon>Agaricomycetes</taxon>
        <taxon>Agaricomycetidae</taxon>
        <taxon>Agaricales</taxon>
        <taxon>Marasmiineae</taxon>
        <taxon>Omphalotaceae</taxon>
        <taxon>Lentinula</taxon>
    </lineage>
</organism>
<dbReference type="PANTHER" id="PTHR46572">
    <property type="entry name" value="RHO1 GDP-GTP EXCHANGE PROTEIN 1-RELATED"/>
    <property type="match status" value="1"/>
</dbReference>
<dbReference type="Gene3D" id="2.30.29.30">
    <property type="entry name" value="Pleckstrin-homology domain (PH domain)/Phosphotyrosine-binding domain (PTB)"/>
    <property type="match status" value="1"/>
</dbReference>
<comment type="caution">
    <text evidence="6">The sequence shown here is derived from an EMBL/GenBank/DDBJ whole genome shotgun (WGS) entry which is preliminary data.</text>
</comment>
<evidence type="ECO:0008006" key="8">
    <source>
        <dbReference type="Google" id="ProtNLM"/>
    </source>
</evidence>
<dbReference type="PANTHER" id="PTHR46572:SF1">
    <property type="entry name" value="RHO1 GUANINE NUCLEOTIDE EXCHANGE FACTOR TUS1"/>
    <property type="match status" value="1"/>
</dbReference>
<feature type="region of interest" description="Disordered" evidence="2">
    <location>
        <begin position="1"/>
        <end position="39"/>
    </location>
</feature>
<keyword evidence="1" id="KW-0344">Guanine-nucleotide releasing factor</keyword>
<dbReference type="PROSITE" id="PS00741">
    <property type="entry name" value="DH_1"/>
    <property type="match status" value="1"/>
</dbReference>
<feature type="region of interest" description="Disordered" evidence="2">
    <location>
        <begin position="115"/>
        <end position="171"/>
    </location>
</feature>
<dbReference type="OrthoDB" id="2272012at2759"/>
<gene>
    <name evidence="6" type="ORF">J3R30DRAFT_180115</name>
</gene>
<dbReference type="AlphaFoldDB" id="A0A9W9A8Q7"/>
<reference evidence="6" key="1">
    <citation type="submission" date="2022-08" db="EMBL/GenBank/DDBJ databases">
        <title>A Global Phylogenomic Analysis of the Shiitake Genus Lentinula.</title>
        <authorList>
            <consortium name="DOE Joint Genome Institute"/>
            <person name="Sierra-Patev S."/>
            <person name="Min B."/>
            <person name="Naranjo-Ortiz M."/>
            <person name="Looney B."/>
            <person name="Konkel Z."/>
            <person name="Slot J.C."/>
            <person name="Sakamoto Y."/>
            <person name="Steenwyk J.L."/>
            <person name="Rokas A."/>
            <person name="Carro J."/>
            <person name="Camarero S."/>
            <person name="Ferreira P."/>
            <person name="Molpeceres G."/>
            <person name="Ruiz-Duenas F.J."/>
            <person name="Serrano A."/>
            <person name="Henrissat B."/>
            <person name="Drula E."/>
            <person name="Hughes K.W."/>
            <person name="Mata J.L."/>
            <person name="Ishikawa N.K."/>
            <person name="Vargas-Isla R."/>
            <person name="Ushijima S."/>
            <person name="Smith C.A."/>
            <person name="Ahrendt S."/>
            <person name="Andreopoulos W."/>
            <person name="He G."/>
            <person name="Labutti K."/>
            <person name="Lipzen A."/>
            <person name="Ng V."/>
            <person name="Riley R."/>
            <person name="Sandor L."/>
            <person name="Barry K."/>
            <person name="Martinez A.T."/>
            <person name="Xiao Y."/>
            <person name="Gibbons J.G."/>
            <person name="Terashima K."/>
            <person name="Grigoriev I.V."/>
            <person name="Hibbett D.S."/>
        </authorList>
    </citation>
    <scope>NUCLEOTIDE SEQUENCE</scope>
    <source>
        <strain evidence="6">JLM2183</strain>
    </source>
</reference>
<accession>A0A9W9A8Q7</accession>
<name>A0A9W9A8Q7_9AGAR</name>
<dbReference type="InterPro" id="IPR001331">
    <property type="entry name" value="GDS_CDC24_CS"/>
</dbReference>
<evidence type="ECO:0000256" key="1">
    <source>
        <dbReference type="ARBA" id="ARBA00022658"/>
    </source>
</evidence>
<dbReference type="Gene3D" id="1.20.900.10">
    <property type="entry name" value="Dbl homology (DH) domain"/>
    <property type="match status" value="1"/>
</dbReference>
<dbReference type="InterPro" id="IPR001849">
    <property type="entry name" value="PH_domain"/>
</dbReference>
<proteinExistence type="predicted"/>
<evidence type="ECO:0000313" key="7">
    <source>
        <dbReference type="Proteomes" id="UP001150266"/>
    </source>
</evidence>
<dbReference type="Pfam" id="PF00621">
    <property type="entry name" value="RhoGEF"/>
    <property type="match status" value="1"/>
</dbReference>
<protein>
    <recommendedName>
        <fullName evidence="8">Rho1 guanine nucleotide exchange factor 1</fullName>
    </recommendedName>
</protein>
<keyword evidence="7" id="KW-1185">Reference proteome</keyword>
<dbReference type="SMART" id="SM00233">
    <property type="entry name" value="PH"/>
    <property type="match status" value="1"/>
</dbReference>
<dbReference type="PROSITE" id="PS50010">
    <property type="entry name" value="DH_2"/>
    <property type="match status" value="1"/>
</dbReference>
<dbReference type="InterPro" id="IPR035899">
    <property type="entry name" value="DBL_dom_sf"/>
</dbReference>
<dbReference type="SUPFAM" id="SSF50729">
    <property type="entry name" value="PH domain-like"/>
    <property type="match status" value="1"/>
</dbReference>
<dbReference type="InterPro" id="IPR052233">
    <property type="entry name" value="Rho-type_GEFs"/>
</dbReference>
<dbReference type="Proteomes" id="UP001150266">
    <property type="component" value="Unassembled WGS sequence"/>
</dbReference>
<dbReference type="PROSITE" id="PS50219">
    <property type="entry name" value="CNH"/>
    <property type="match status" value="1"/>
</dbReference>
<evidence type="ECO:0000259" key="3">
    <source>
        <dbReference type="PROSITE" id="PS50003"/>
    </source>
</evidence>
<sequence>MSSYHHPSRPYVSIPQPPPGVLPPGAQRPTNPSPSTRAYTPWAFEVTSPPFADDQYALHNPWGDENGSPNTLRHRTLSLVNLPSDGSRTPTPIGSLESSALNPPFAFPEPQIYRSASQRASGHKPSASDVSNLRLRRDPSAVSIRSTSSSYYDDDYGSVSNESHGEEERLSNNLSDISLTSEEGLAHFQSGELPDNDQEWHRLVPPEAIEALGKIEVQRQSVIFEVFKAEREYVSDLEAVQDVYITPLMNSQPPIIQQNRIQGFISEVFGNFSQILAHHQRMLGALFARQRDQHPLIQSIADIVLDTTLKSDFRSAYETYIKHYPLAESQHRKELRINTAYQSFIQSASSDARIRKRDLITFLSRPVTRLPRLNLLLEQILKLTDKKYEHPDLETLPIILGILSDCIKSTQPGIEAAESKVKFWALCESLVFRKGEIIDMDLYDKGRTLVYSGPVSRKNRSEGSVTGSWSGSGWSDLSAALLDNYFLLTREEQRPNGTVKRHLMSRPLYLSFLRLGSFTSPPETRKEHPKDGSVLSGILYQSTPLYPFTIYHGSSKQSRRYTLYVPNEAMRRKWHNFFVDAIAVHKVRQEGNMFFAPDTLSRQFFRLDGGSNGSKSIGKITTAVPFTYNGRQFLAVACSTGMYVAIRGRETFRKLLNVQPTSMAAVQSLGPKIFNKFIVQANNSLLSYPLDLIAQVASGQAEPKVLASAVEKVVSSEVIFFKHLHIGQRVLIVYAVKKLLQVTLSLHVLEVMDVNEATLNPKRDRPGSNKTSNSFRVFGDAGYAPKDAFDVTPLVKTIGICARGGILIVDPTNIAKARVTVVPDFSGASNNQPMANLKSRVDALKPLGLIRSDSSELLVIYDTVGCYITKHGTPSRSSGYIKWESKIDSFAQRGTHVLLFSAQFIEIRDILTGRIVQVIEGEEIRLMYAGPTPDTHEGILVAMRGEKRNNDSEGDKNSKDLYEGDVEKIVELQETSEISAVRTPTTALPAMWEEWDM</sequence>